<dbReference type="InterPro" id="IPR031176">
    <property type="entry name" value="ELL/occludin"/>
</dbReference>
<dbReference type="GO" id="GO:0008023">
    <property type="term" value="C:transcription elongation factor complex"/>
    <property type="evidence" value="ECO:0000318"/>
    <property type="project" value="GO_Central"/>
</dbReference>
<dbReference type="InterPro" id="IPR042065">
    <property type="entry name" value="E3_ELL-like"/>
</dbReference>
<sequence>MDRYDYTAASQGRAGEEVVHQGEVAVGEADGIEPRQDNVTLLPMQLTKPAIQAIDSNPYHENTVPPQTSRQFQGLQGPIKIPPNNSPTDVSNFNFQLSNVSKDNHQDHTQQTVSGYSPSQLSWLHLRRDKMTQCRTTNASQITPVRTQAEEESCNKWKKIGKPCGKKRMPIRKAPQAIPDPVPERKRTAPLNPAYTIRKSRVPNSVRLRPYRDRVIHLLALKDYKKTELLFRLRKDGVEQNDENSLENILNQVANLNTQDFSYTLKDYVFKELQRDWPGYSELDKQSLELVLSQRVDPFQNATDINHSESSIGSSTNETSSPQKWLFNSAVIDPLKKKKVRISHLTTTVQSTSNGRLNNTSEKSAVGLPPLSEAPANPIPPPLPTARLPVSHAPRRVRSNRSSRSTAEGPGTPDPDGDSFSQNSRIFESQQGKHTLKMIASITIPIKYSKLMGKNYLMPDKFKYEIVKCKAKSQEYSIEITEKQKTDPERCGKGAKLNSGEEVEKLCTASGKTCSTSRLPDYLTDYVTIVSSEQHKQ</sequence>
<dbReference type="OrthoDB" id="6284217at2759"/>
<proteinExistence type="predicted"/>
<dbReference type="STRING" id="9796.ENSECAP00000023412"/>
<gene>
    <name evidence="3" type="primary">LOC100056183</name>
</gene>
<dbReference type="RefSeq" id="XP_023489488.1">
    <property type="nucleotide sequence ID" value="XM_023633720.2"/>
</dbReference>
<keyword evidence="4" id="KW-1185">Reference proteome</keyword>
<dbReference type="InParanoid" id="A0A3Q2KJX0"/>
<dbReference type="Bgee" id="ENSECAG00000034979">
    <property type="expression patterns" value="Expressed in testis"/>
</dbReference>
<reference evidence="3" key="2">
    <citation type="submission" date="2025-08" db="UniProtKB">
        <authorList>
            <consortium name="Ensembl"/>
        </authorList>
    </citation>
    <scope>IDENTIFICATION</scope>
    <source>
        <strain evidence="3">Thoroughbred</strain>
    </source>
</reference>
<dbReference type="Gene3D" id="1.10.10.2670">
    <property type="entry name" value="E3 ubiquitin-protein ligase"/>
    <property type="match status" value="1"/>
</dbReference>
<accession>A0A3Q2KJX0</accession>
<dbReference type="SMR" id="A0A3Q2KJX0"/>
<evidence type="ECO:0000256" key="1">
    <source>
        <dbReference type="SAM" id="MobiDB-lite"/>
    </source>
</evidence>
<dbReference type="Pfam" id="PF10390">
    <property type="entry name" value="ELL"/>
    <property type="match status" value="1"/>
</dbReference>
<dbReference type="GeneTree" id="ENSGT00940000165847"/>
<protein>
    <recommendedName>
        <fullName evidence="2">RNA polymerase II elongation factor ELL N-terminal domain-containing protein</fullName>
    </recommendedName>
</protein>
<dbReference type="GO" id="GO:0032968">
    <property type="term" value="P:positive regulation of transcription elongation by RNA polymerase II"/>
    <property type="evidence" value="ECO:0000318"/>
    <property type="project" value="GO_Central"/>
</dbReference>
<feature type="region of interest" description="Disordered" evidence="1">
    <location>
        <begin position="302"/>
        <end position="321"/>
    </location>
</feature>
<dbReference type="PaxDb" id="9796-ENSECAP00000023412"/>
<dbReference type="InterPro" id="IPR019464">
    <property type="entry name" value="ELL_N"/>
</dbReference>
<evidence type="ECO:0000313" key="4">
    <source>
        <dbReference type="Proteomes" id="UP000002281"/>
    </source>
</evidence>
<dbReference type="InterPro" id="IPR036390">
    <property type="entry name" value="WH_DNA-bd_sf"/>
</dbReference>
<dbReference type="GeneID" id="100056183"/>
<evidence type="ECO:0000259" key="2">
    <source>
        <dbReference type="Pfam" id="PF10390"/>
    </source>
</evidence>
<feature type="compositionally biased region" description="Polar residues" evidence="1">
    <location>
        <begin position="351"/>
        <end position="363"/>
    </location>
</feature>
<reference evidence="3 4" key="1">
    <citation type="journal article" date="2009" name="Science">
        <title>Genome sequence, comparative analysis, and population genetics of the domestic horse.</title>
        <authorList>
            <consortium name="Broad Institute Genome Sequencing Platform"/>
            <consortium name="Broad Institute Whole Genome Assembly Team"/>
            <person name="Wade C.M."/>
            <person name="Giulotto E."/>
            <person name="Sigurdsson S."/>
            <person name="Zoli M."/>
            <person name="Gnerre S."/>
            <person name="Imsland F."/>
            <person name="Lear T.L."/>
            <person name="Adelson D.L."/>
            <person name="Bailey E."/>
            <person name="Bellone R.R."/>
            <person name="Bloecker H."/>
            <person name="Distl O."/>
            <person name="Edgar R.C."/>
            <person name="Garber M."/>
            <person name="Leeb T."/>
            <person name="Mauceli E."/>
            <person name="MacLeod J.N."/>
            <person name="Penedo M.C.T."/>
            <person name="Raison J.M."/>
            <person name="Sharpe T."/>
            <person name="Vogel J."/>
            <person name="Andersson L."/>
            <person name="Antczak D.F."/>
            <person name="Biagi T."/>
            <person name="Binns M.M."/>
            <person name="Chowdhary B.P."/>
            <person name="Coleman S.J."/>
            <person name="Della Valle G."/>
            <person name="Fryc S."/>
            <person name="Guerin G."/>
            <person name="Hasegawa T."/>
            <person name="Hill E.W."/>
            <person name="Jurka J."/>
            <person name="Kiialainen A."/>
            <person name="Lindgren G."/>
            <person name="Liu J."/>
            <person name="Magnani E."/>
            <person name="Mickelson J.R."/>
            <person name="Murray J."/>
            <person name="Nergadze S.G."/>
            <person name="Onofrio R."/>
            <person name="Pedroni S."/>
            <person name="Piras M.F."/>
            <person name="Raudsepp T."/>
            <person name="Rocchi M."/>
            <person name="Roeed K.H."/>
            <person name="Ryder O.A."/>
            <person name="Searle S."/>
            <person name="Skow L."/>
            <person name="Swinburne J.E."/>
            <person name="Syvaenen A.C."/>
            <person name="Tozaki T."/>
            <person name="Valberg S.J."/>
            <person name="Vaudin M."/>
            <person name="White J.R."/>
            <person name="Zody M.C."/>
            <person name="Lander E.S."/>
            <person name="Lindblad-Toh K."/>
        </authorList>
    </citation>
    <scope>NUCLEOTIDE SEQUENCE [LARGE SCALE GENOMIC DNA]</scope>
    <source>
        <strain evidence="3 4">Thoroughbred</strain>
    </source>
</reference>
<feature type="domain" description="RNA polymerase II elongation factor ELL N-terminal" evidence="2">
    <location>
        <begin position="35"/>
        <end position="295"/>
    </location>
</feature>
<dbReference type="SUPFAM" id="SSF46785">
    <property type="entry name" value="Winged helix' DNA-binding domain"/>
    <property type="match status" value="1"/>
</dbReference>
<dbReference type="GO" id="GO:0000987">
    <property type="term" value="F:cis-regulatory region sequence-specific DNA binding"/>
    <property type="evidence" value="ECO:0000318"/>
    <property type="project" value="GO_Central"/>
</dbReference>
<dbReference type="OMA" id="VHMRPYR"/>
<dbReference type="Ensembl" id="ENSECAT00000046722.3">
    <property type="protein sequence ID" value="ENSECAP00000023412.2"/>
    <property type="gene ID" value="ENSECAG00000034979.3"/>
</dbReference>
<reference evidence="3" key="3">
    <citation type="submission" date="2025-09" db="UniProtKB">
        <authorList>
            <consortium name="Ensembl"/>
        </authorList>
    </citation>
    <scope>IDENTIFICATION</scope>
    <source>
        <strain evidence="3">Thoroughbred</strain>
    </source>
</reference>
<dbReference type="GO" id="GO:0006368">
    <property type="term" value="P:transcription elongation by RNA polymerase II"/>
    <property type="evidence" value="ECO:0007669"/>
    <property type="project" value="InterPro"/>
</dbReference>
<name>A0A3Q2KJX0_HORSE</name>
<dbReference type="KEGG" id="ecb:100056183"/>
<evidence type="ECO:0000313" key="3">
    <source>
        <dbReference type="Ensembl" id="ENSECAP00000023412.2"/>
    </source>
</evidence>
<dbReference type="GO" id="GO:0042795">
    <property type="term" value="P:snRNA transcription by RNA polymerase II"/>
    <property type="evidence" value="ECO:0000318"/>
    <property type="project" value="GO_Central"/>
</dbReference>
<dbReference type="FunCoup" id="A0A3Q2KJX0">
    <property type="interactions" value="22"/>
</dbReference>
<dbReference type="PANTHER" id="PTHR23288:SF40">
    <property type="entry name" value="OCEL DOMAIN-CONTAINING PROTEIN"/>
    <property type="match status" value="1"/>
</dbReference>
<dbReference type="AlphaFoldDB" id="A0A3Q2KJX0"/>
<feature type="region of interest" description="Disordered" evidence="1">
    <location>
        <begin position="351"/>
        <end position="423"/>
    </location>
</feature>
<dbReference type="Proteomes" id="UP000002281">
    <property type="component" value="Chromosome X"/>
</dbReference>
<organism evidence="3 4">
    <name type="scientific">Equus caballus</name>
    <name type="common">Horse</name>
    <dbReference type="NCBI Taxonomy" id="9796"/>
    <lineage>
        <taxon>Eukaryota</taxon>
        <taxon>Metazoa</taxon>
        <taxon>Chordata</taxon>
        <taxon>Craniata</taxon>
        <taxon>Vertebrata</taxon>
        <taxon>Euteleostomi</taxon>
        <taxon>Mammalia</taxon>
        <taxon>Eutheria</taxon>
        <taxon>Laurasiatheria</taxon>
        <taxon>Perissodactyla</taxon>
        <taxon>Equidae</taxon>
        <taxon>Equus</taxon>
    </lineage>
</organism>
<dbReference type="PANTHER" id="PTHR23288">
    <property type="entry name" value="OCCLUDIN AND RNA POLYMERASE II ELONGATION FACTOR ELL"/>
    <property type="match status" value="1"/>
</dbReference>
<feature type="compositionally biased region" description="Low complexity" evidence="1">
    <location>
        <begin position="308"/>
        <end position="321"/>
    </location>
</feature>